<reference evidence="5" key="1">
    <citation type="submission" date="2019-03" db="EMBL/GenBank/DDBJ databases">
        <title>Improved annotation for the trematode Fasciola hepatica.</title>
        <authorList>
            <person name="Choi Y.-J."/>
            <person name="Martin J."/>
            <person name="Mitreva M."/>
        </authorList>
    </citation>
    <scope>NUCLEOTIDE SEQUENCE [LARGE SCALE GENOMIC DNA]</scope>
</reference>
<comment type="similarity">
    <text evidence="1">Belongs to the folylpolyglutamate synthase family.</text>
</comment>
<dbReference type="SUPFAM" id="SSF53623">
    <property type="entry name" value="MurD-like peptide ligases, catalytic domain"/>
    <property type="match status" value="1"/>
</dbReference>
<keyword evidence="4" id="KW-0067">ATP-binding</keyword>
<comment type="caution">
    <text evidence="5">The sequence shown here is derived from an EMBL/GenBank/DDBJ whole genome shotgun (WGS) entry which is preliminary data.</text>
</comment>
<keyword evidence="6" id="KW-1185">Reference proteome</keyword>
<dbReference type="PANTHER" id="PTHR11136:SF5">
    <property type="entry name" value="FOLYLPOLYGLUTAMATE SYNTHASE, MITOCHONDRIAL"/>
    <property type="match status" value="1"/>
</dbReference>
<evidence type="ECO:0000256" key="4">
    <source>
        <dbReference type="ARBA" id="ARBA00022840"/>
    </source>
</evidence>
<proteinExistence type="inferred from homology"/>
<name>A0A4E0R2D0_FASHE</name>
<dbReference type="GO" id="GO:0005524">
    <property type="term" value="F:ATP binding"/>
    <property type="evidence" value="ECO:0007669"/>
    <property type="project" value="UniProtKB-KW"/>
</dbReference>
<keyword evidence="2" id="KW-0436">Ligase</keyword>
<evidence type="ECO:0000256" key="3">
    <source>
        <dbReference type="ARBA" id="ARBA00022741"/>
    </source>
</evidence>
<dbReference type="AlphaFoldDB" id="A0A4E0R2D0"/>
<dbReference type="Gene3D" id="3.40.1190.10">
    <property type="entry name" value="Mur-like, catalytic domain"/>
    <property type="match status" value="1"/>
</dbReference>
<dbReference type="InterPro" id="IPR001645">
    <property type="entry name" value="Folylpolyglutamate_synth"/>
</dbReference>
<dbReference type="GO" id="GO:0004326">
    <property type="term" value="F:tetrahydrofolylpolyglutamate synthase activity"/>
    <property type="evidence" value="ECO:0007669"/>
    <property type="project" value="InterPro"/>
</dbReference>
<evidence type="ECO:0000256" key="2">
    <source>
        <dbReference type="ARBA" id="ARBA00022598"/>
    </source>
</evidence>
<accession>A0A4E0R2D0</accession>
<keyword evidence="3" id="KW-0547">Nucleotide-binding</keyword>
<evidence type="ECO:0000313" key="6">
    <source>
        <dbReference type="Proteomes" id="UP000230066"/>
    </source>
</evidence>
<evidence type="ECO:0000256" key="1">
    <source>
        <dbReference type="ARBA" id="ARBA00008276"/>
    </source>
</evidence>
<gene>
    <name evidence="5" type="ORF">D915_009046</name>
</gene>
<dbReference type="GO" id="GO:0005739">
    <property type="term" value="C:mitochondrion"/>
    <property type="evidence" value="ECO:0007669"/>
    <property type="project" value="TreeGrafter"/>
</dbReference>
<dbReference type="Proteomes" id="UP000230066">
    <property type="component" value="Unassembled WGS sequence"/>
</dbReference>
<dbReference type="EMBL" id="JXXN02004797">
    <property type="protein sequence ID" value="THD20326.1"/>
    <property type="molecule type" value="Genomic_DNA"/>
</dbReference>
<organism evidence="5 6">
    <name type="scientific">Fasciola hepatica</name>
    <name type="common">Liver fluke</name>
    <dbReference type="NCBI Taxonomy" id="6192"/>
    <lineage>
        <taxon>Eukaryota</taxon>
        <taxon>Metazoa</taxon>
        <taxon>Spiralia</taxon>
        <taxon>Lophotrochozoa</taxon>
        <taxon>Platyhelminthes</taxon>
        <taxon>Trematoda</taxon>
        <taxon>Digenea</taxon>
        <taxon>Plagiorchiida</taxon>
        <taxon>Echinostomata</taxon>
        <taxon>Echinostomatoidea</taxon>
        <taxon>Fasciolidae</taxon>
        <taxon>Fasciola</taxon>
    </lineage>
</organism>
<evidence type="ECO:0000313" key="5">
    <source>
        <dbReference type="EMBL" id="THD20326.1"/>
    </source>
</evidence>
<dbReference type="InterPro" id="IPR036565">
    <property type="entry name" value="Mur-like_cat_sf"/>
</dbReference>
<protein>
    <submittedName>
        <fullName evidence="5">Folylpolyglutamate synthase</fullName>
    </submittedName>
</protein>
<sequence>MPFSLACISSPHLINVEERIRINGKPIDRQLFAHLFWFVYDRITQYTEMSGTPRPGYLHYIILMACKTFLDQQVDVAIVEVGLGGRFDHTNFFSTPAVSVVTHLCLEHTNVLGNTLAEIAWRKSGIFRPHCYAVVSRDQTEEVIQVLKQEANLVECPLFVAPKAEEILVLHSDDGDGDWSHSKDNLASFSKTYLTDRIPFRLSNLELSFTAVHLWIQHRNGILSDSIGIQPCPSLVFNQKIVKVDHSSVH</sequence>
<dbReference type="PANTHER" id="PTHR11136">
    <property type="entry name" value="FOLYLPOLYGLUTAMATE SYNTHASE-RELATED"/>
    <property type="match status" value="1"/>
</dbReference>
<dbReference type="GO" id="GO:0005829">
    <property type="term" value="C:cytosol"/>
    <property type="evidence" value="ECO:0007669"/>
    <property type="project" value="TreeGrafter"/>
</dbReference>